<dbReference type="EMBL" id="BAAATM010000018">
    <property type="protein sequence ID" value="GAA2548401.1"/>
    <property type="molecule type" value="Genomic_DNA"/>
</dbReference>
<dbReference type="PANTHER" id="PTHR43976:SF9">
    <property type="entry name" value="OXIDOREDUCTASE"/>
    <property type="match status" value="1"/>
</dbReference>
<dbReference type="SUPFAM" id="SSF51735">
    <property type="entry name" value="NAD(P)-binding Rossmann-fold domains"/>
    <property type="match status" value="1"/>
</dbReference>
<evidence type="ECO:0000313" key="3">
    <source>
        <dbReference type="Proteomes" id="UP001501095"/>
    </source>
</evidence>
<comment type="caution">
    <text evidence="2">The sequence shown here is derived from an EMBL/GenBank/DDBJ whole genome shotgun (WGS) entry which is preliminary data.</text>
</comment>
<dbReference type="InterPro" id="IPR020904">
    <property type="entry name" value="Sc_DH/Rdtase_CS"/>
</dbReference>
<dbReference type="PANTHER" id="PTHR43976">
    <property type="entry name" value="SHORT CHAIN DEHYDROGENASE"/>
    <property type="match status" value="1"/>
</dbReference>
<dbReference type="PROSITE" id="PS00061">
    <property type="entry name" value="ADH_SHORT"/>
    <property type="match status" value="1"/>
</dbReference>
<accession>A0ABN3P091</accession>
<name>A0ABN3P091_9ACTN</name>
<proteinExistence type="inferred from homology"/>
<evidence type="ECO:0000313" key="2">
    <source>
        <dbReference type="EMBL" id="GAA2548401.1"/>
    </source>
</evidence>
<dbReference type="InterPro" id="IPR002347">
    <property type="entry name" value="SDR_fam"/>
</dbReference>
<organism evidence="2 3">
    <name type="scientific">Streptomyces levis</name>
    <dbReference type="NCBI Taxonomy" id="285566"/>
    <lineage>
        <taxon>Bacteria</taxon>
        <taxon>Bacillati</taxon>
        <taxon>Actinomycetota</taxon>
        <taxon>Actinomycetes</taxon>
        <taxon>Kitasatosporales</taxon>
        <taxon>Streptomycetaceae</taxon>
        <taxon>Streptomyces</taxon>
    </lineage>
</organism>
<comment type="similarity">
    <text evidence="1">Belongs to the short-chain dehydrogenases/reductases (SDR) family.</text>
</comment>
<dbReference type="PRINTS" id="PR00081">
    <property type="entry name" value="GDHRDH"/>
</dbReference>
<dbReference type="Proteomes" id="UP001501095">
    <property type="component" value="Unassembled WGS sequence"/>
</dbReference>
<sequence length="303" mass="32325">MSSVVLITGAATGIGNLTARALAAEGHTVYAGMRDLRDRNAGRARELLDHGRSEGQDLRVVELDVLSDASAEAAVATVLREAGRLDTVVHNAGHLYVGYVEAFTPEDIQHLLDVNTLGIQRVNRAALPHLRARRSGTLLYVGSTTSVVVPPFLGPYVASKVAADALAQVTAYEVGRFGIETTIVMPGPFTQGTEHFPNASRAGDAERTRAYAALDPMVARNEAATEALFPPGVDAHPRAVADEIARVLALPAGTRPFRTVVDFSQAGVEEVNEVLRRAQERFVTRLGFGELLHVAGPEPVRAP</sequence>
<gene>
    <name evidence="2" type="ORF">GCM10010423_55320</name>
</gene>
<reference evidence="2 3" key="1">
    <citation type="journal article" date="2019" name="Int. J. Syst. Evol. Microbiol.">
        <title>The Global Catalogue of Microorganisms (GCM) 10K type strain sequencing project: providing services to taxonomists for standard genome sequencing and annotation.</title>
        <authorList>
            <consortium name="The Broad Institute Genomics Platform"/>
            <consortium name="The Broad Institute Genome Sequencing Center for Infectious Disease"/>
            <person name="Wu L."/>
            <person name="Ma J."/>
        </authorList>
    </citation>
    <scope>NUCLEOTIDE SEQUENCE [LARGE SCALE GENOMIC DNA]</scope>
    <source>
        <strain evidence="2 3">JCM 6924</strain>
    </source>
</reference>
<evidence type="ECO:0000256" key="1">
    <source>
        <dbReference type="ARBA" id="ARBA00006484"/>
    </source>
</evidence>
<dbReference type="RefSeq" id="WP_344541222.1">
    <property type="nucleotide sequence ID" value="NZ_BAAATM010000018.1"/>
</dbReference>
<dbReference type="CDD" id="cd05374">
    <property type="entry name" value="17beta-HSD-like_SDR_c"/>
    <property type="match status" value="1"/>
</dbReference>
<dbReference type="Gene3D" id="3.40.50.720">
    <property type="entry name" value="NAD(P)-binding Rossmann-like Domain"/>
    <property type="match status" value="1"/>
</dbReference>
<dbReference type="InterPro" id="IPR051911">
    <property type="entry name" value="SDR_oxidoreductase"/>
</dbReference>
<protein>
    <submittedName>
        <fullName evidence="2">SDR family oxidoreductase</fullName>
    </submittedName>
</protein>
<keyword evidence="3" id="KW-1185">Reference proteome</keyword>
<dbReference type="InterPro" id="IPR036291">
    <property type="entry name" value="NAD(P)-bd_dom_sf"/>
</dbReference>
<dbReference type="Pfam" id="PF00106">
    <property type="entry name" value="adh_short"/>
    <property type="match status" value="1"/>
</dbReference>